<dbReference type="SUPFAM" id="SSF46785">
    <property type="entry name" value="Winged helix' DNA-binding domain"/>
    <property type="match status" value="1"/>
</dbReference>
<keyword evidence="2" id="KW-0805">Transcription regulation</keyword>
<dbReference type="InterPro" id="IPR000232">
    <property type="entry name" value="HSF_DNA-bd"/>
</dbReference>
<comment type="caution">
    <text evidence="9">The sequence shown here is derived from an EMBL/GenBank/DDBJ whole genome shotgun (WGS) entry which is preliminary data.</text>
</comment>
<evidence type="ECO:0000256" key="1">
    <source>
        <dbReference type="ARBA" id="ARBA00004123"/>
    </source>
</evidence>
<dbReference type="GO" id="GO:0005634">
    <property type="term" value="C:nucleus"/>
    <property type="evidence" value="ECO:0007669"/>
    <property type="project" value="UniProtKB-SubCell"/>
</dbReference>
<comment type="similarity">
    <text evidence="6">Belongs to the HSF family.</text>
</comment>
<comment type="subcellular location">
    <subcellularLocation>
        <location evidence="1">Nucleus</location>
    </subcellularLocation>
</comment>
<protein>
    <recommendedName>
        <fullName evidence="8">HSF-type DNA-binding domain-containing protein</fullName>
    </recommendedName>
</protein>
<keyword evidence="10" id="KW-1185">Reference proteome</keyword>
<proteinExistence type="inferred from homology"/>
<dbReference type="InterPro" id="IPR036388">
    <property type="entry name" value="WH-like_DNA-bd_sf"/>
</dbReference>
<organism evidence="9 10">
    <name type="scientific">Cyclostephanos tholiformis</name>
    <dbReference type="NCBI Taxonomy" id="382380"/>
    <lineage>
        <taxon>Eukaryota</taxon>
        <taxon>Sar</taxon>
        <taxon>Stramenopiles</taxon>
        <taxon>Ochrophyta</taxon>
        <taxon>Bacillariophyta</taxon>
        <taxon>Coscinodiscophyceae</taxon>
        <taxon>Thalassiosirophycidae</taxon>
        <taxon>Stephanodiscales</taxon>
        <taxon>Stephanodiscaceae</taxon>
        <taxon>Cyclostephanos</taxon>
    </lineage>
</organism>
<dbReference type="Pfam" id="PF00447">
    <property type="entry name" value="HSF_DNA-bind"/>
    <property type="match status" value="1"/>
</dbReference>
<feature type="region of interest" description="Disordered" evidence="7">
    <location>
        <begin position="334"/>
        <end position="353"/>
    </location>
</feature>
<dbReference type="FunFam" id="1.10.10.10:FF:000027">
    <property type="entry name" value="Heat shock transcription factor 1"/>
    <property type="match status" value="1"/>
</dbReference>
<sequence length="496" mass="53642">MATMTTIKRSAVATPVVAVGGEVAEVPIFLQKAYHMIDTCDPDICCWSEDGLTFIVKNTNLFETTIIPQFFKHNKFSSFVRQLNFYGFRKVKFSNSLRIDRELEAETSKFWRFRHESFRRGREDLLTEIRRMPSASSSSSSSPSSTALSTQTAAAAGGGSVAVVPTLPTLPSVTPLETAMGSANGSHLETEMRELRQRVASMSKSIDELTDLIKTVTVKEDAGPLSVVSPRAARVESEGGKKRRICDAAATIEEGEEDSIMEGGFMPDWAPSSSEFGGMDDAMEFSAMIPLPDLASSSSSSSSTAPSPAPSDEDFVDDLFEAFAVEDSAFPGLEGELENDASDLEGPNRPDPQLMKRIEDSLSTIPRDMHEMVANRLIDAISNARPIAESASYLFPPPPTSSRQVGEGIFKADRSISVDEGDVVVDEDSAAVASPATTVVSSSIPLPLAVATLKTILSEYGVSVECTRRAYCKDAYAVVEGRRMFTKSLPILPMHA</sequence>
<evidence type="ECO:0000313" key="10">
    <source>
        <dbReference type="Proteomes" id="UP001530377"/>
    </source>
</evidence>
<dbReference type="SMART" id="SM00415">
    <property type="entry name" value="HSF"/>
    <property type="match status" value="1"/>
</dbReference>
<evidence type="ECO:0000256" key="4">
    <source>
        <dbReference type="ARBA" id="ARBA00023163"/>
    </source>
</evidence>
<evidence type="ECO:0000256" key="2">
    <source>
        <dbReference type="ARBA" id="ARBA00023015"/>
    </source>
</evidence>
<evidence type="ECO:0000256" key="5">
    <source>
        <dbReference type="ARBA" id="ARBA00023242"/>
    </source>
</evidence>
<keyword evidence="4" id="KW-0804">Transcription</keyword>
<keyword evidence="5" id="KW-0539">Nucleus</keyword>
<dbReference type="Proteomes" id="UP001530377">
    <property type="component" value="Unassembled WGS sequence"/>
</dbReference>
<feature type="region of interest" description="Disordered" evidence="7">
    <location>
        <begin position="294"/>
        <end position="314"/>
    </location>
</feature>
<dbReference type="PANTHER" id="PTHR10015:SF206">
    <property type="entry name" value="HSF-TYPE DNA-BINDING DOMAIN-CONTAINING PROTEIN"/>
    <property type="match status" value="1"/>
</dbReference>
<dbReference type="InterPro" id="IPR036390">
    <property type="entry name" value="WH_DNA-bd_sf"/>
</dbReference>
<dbReference type="PRINTS" id="PR00056">
    <property type="entry name" value="HSFDOMAIN"/>
</dbReference>
<feature type="domain" description="HSF-type DNA-binding" evidence="8">
    <location>
        <begin position="25"/>
        <end position="132"/>
    </location>
</feature>
<dbReference type="PANTHER" id="PTHR10015">
    <property type="entry name" value="HEAT SHOCK TRANSCRIPTION FACTOR"/>
    <property type="match status" value="1"/>
</dbReference>
<evidence type="ECO:0000259" key="8">
    <source>
        <dbReference type="SMART" id="SM00415"/>
    </source>
</evidence>
<feature type="compositionally biased region" description="Low complexity" evidence="7">
    <location>
        <begin position="133"/>
        <end position="152"/>
    </location>
</feature>
<keyword evidence="3" id="KW-0238">DNA-binding</keyword>
<evidence type="ECO:0000256" key="3">
    <source>
        <dbReference type="ARBA" id="ARBA00023125"/>
    </source>
</evidence>
<dbReference type="EMBL" id="JALLPB020000003">
    <property type="protein sequence ID" value="KAL3827482.1"/>
    <property type="molecule type" value="Genomic_DNA"/>
</dbReference>
<reference evidence="9 10" key="1">
    <citation type="submission" date="2024-10" db="EMBL/GenBank/DDBJ databases">
        <title>Updated reference genomes for cyclostephanoid diatoms.</title>
        <authorList>
            <person name="Roberts W.R."/>
            <person name="Alverson A.J."/>
        </authorList>
    </citation>
    <scope>NUCLEOTIDE SEQUENCE [LARGE SCALE GENOMIC DNA]</scope>
    <source>
        <strain evidence="9 10">AJA228-03</strain>
    </source>
</reference>
<feature type="region of interest" description="Disordered" evidence="7">
    <location>
        <begin position="131"/>
        <end position="152"/>
    </location>
</feature>
<dbReference type="Gene3D" id="1.10.10.10">
    <property type="entry name" value="Winged helix-like DNA-binding domain superfamily/Winged helix DNA-binding domain"/>
    <property type="match status" value="1"/>
</dbReference>
<accession>A0ABD3STE5</accession>
<feature type="compositionally biased region" description="Low complexity" evidence="7">
    <location>
        <begin position="295"/>
        <end position="306"/>
    </location>
</feature>
<name>A0ABD3STE5_9STRA</name>
<dbReference type="GO" id="GO:0003677">
    <property type="term" value="F:DNA binding"/>
    <property type="evidence" value="ECO:0007669"/>
    <property type="project" value="UniProtKB-KW"/>
</dbReference>
<evidence type="ECO:0000313" key="9">
    <source>
        <dbReference type="EMBL" id="KAL3827482.1"/>
    </source>
</evidence>
<dbReference type="AlphaFoldDB" id="A0ABD3STE5"/>
<gene>
    <name evidence="9" type="ORF">ACHAXA_003751</name>
</gene>
<evidence type="ECO:0000256" key="7">
    <source>
        <dbReference type="SAM" id="MobiDB-lite"/>
    </source>
</evidence>
<evidence type="ECO:0000256" key="6">
    <source>
        <dbReference type="RuleBase" id="RU004020"/>
    </source>
</evidence>